<proteinExistence type="predicted"/>
<protein>
    <submittedName>
        <fullName evidence="1">Uncharacterized protein</fullName>
    </submittedName>
</protein>
<accession>A0AAQ3NIM1</accession>
<dbReference type="AlphaFoldDB" id="A0AAQ3NIM1"/>
<gene>
    <name evidence="1" type="ORF">V8G54_015494</name>
</gene>
<evidence type="ECO:0000313" key="2">
    <source>
        <dbReference type="Proteomes" id="UP001374535"/>
    </source>
</evidence>
<name>A0AAQ3NIM1_VIGMU</name>
<keyword evidence="2" id="KW-1185">Reference proteome</keyword>
<sequence length="116" mass="12956">MGWTKQNAQHDSNGVPIQSVEHHAQIADQNYEEALNSEREKGNTALALLASAYGNSSDSEEGQGELDIALDGDELNAPLMDFRRCLVCLLIFKIPILVPWLESLDLIKEMIFIQEE</sequence>
<dbReference type="Proteomes" id="UP001374535">
    <property type="component" value="Chromosome 5"/>
</dbReference>
<organism evidence="1 2">
    <name type="scientific">Vigna mungo</name>
    <name type="common">Black gram</name>
    <name type="synonym">Phaseolus mungo</name>
    <dbReference type="NCBI Taxonomy" id="3915"/>
    <lineage>
        <taxon>Eukaryota</taxon>
        <taxon>Viridiplantae</taxon>
        <taxon>Streptophyta</taxon>
        <taxon>Embryophyta</taxon>
        <taxon>Tracheophyta</taxon>
        <taxon>Spermatophyta</taxon>
        <taxon>Magnoliopsida</taxon>
        <taxon>eudicotyledons</taxon>
        <taxon>Gunneridae</taxon>
        <taxon>Pentapetalae</taxon>
        <taxon>rosids</taxon>
        <taxon>fabids</taxon>
        <taxon>Fabales</taxon>
        <taxon>Fabaceae</taxon>
        <taxon>Papilionoideae</taxon>
        <taxon>50 kb inversion clade</taxon>
        <taxon>NPAAA clade</taxon>
        <taxon>indigoferoid/millettioid clade</taxon>
        <taxon>Phaseoleae</taxon>
        <taxon>Vigna</taxon>
    </lineage>
</organism>
<dbReference type="EMBL" id="CP144696">
    <property type="protein sequence ID" value="WVZ10964.1"/>
    <property type="molecule type" value="Genomic_DNA"/>
</dbReference>
<reference evidence="1 2" key="1">
    <citation type="journal article" date="2023" name="Life. Sci Alliance">
        <title>Evolutionary insights into 3D genome organization and epigenetic landscape of Vigna mungo.</title>
        <authorList>
            <person name="Junaid A."/>
            <person name="Singh B."/>
            <person name="Bhatia S."/>
        </authorList>
    </citation>
    <scope>NUCLEOTIDE SEQUENCE [LARGE SCALE GENOMIC DNA]</scope>
    <source>
        <strain evidence="1">Urdbean</strain>
    </source>
</reference>
<evidence type="ECO:0000313" key="1">
    <source>
        <dbReference type="EMBL" id="WVZ10964.1"/>
    </source>
</evidence>